<evidence type="ECO:0000313" key="7">
    <source>
        <dbReference type="Proteomes" id="UP000188342"/>
    </source>
</evidence>
<keyword evidence="4" id="KW-0067">ATP-binding</keyword>
<keyword evidence="3" id="KW-0547">Nucleotide-binding</keyword>
<dbReference type="InterPro" id="IPR017871">
    <property type="entry name" value="ABC_transporter-like_CS"/>
</dbReference>
<dbReference type="Proteomes" id="UP000188342">
    <property type="component" value="Unassembled WGS sequence"/>
</dbReference>
<dbReference type="Gene3D" id="3.40.50.300">
    <property type="entry name" value="P-loop containing nucleotide triphosphate hydrolases"/>
    <property type="match status" value="2"/>
</dbReference>
<dbReference type="SUPFAM" id="SSF52540">
    <property type="entry name" value="P-loop containing nucleoside triphosphate hydrolases"/>
    <property type="match status" value="2"/>
</dbReference>
<accession>A0A1R4JBB9</accession>
<evidence type="ECO:0000313" key="6">
    <source>
        <dbReference type="EMBL" id="SJN29279.1"/>
    </source>
</evidence>
<organism evidence="6 7">
    <name type="scientific">Luteococcus japonicus LSP_Lj1</name>
    <dbReference type="NCBI Taxonomy" id="1255658"/>
    <lineage>
        <taxon>Bacteria</taxon>
        <taxon>Bacillati</taxon>
        <taxon>Actinomycetota</taxon>
        <taxon>Actinomycetes</taxon>
        <taxon>Propionibacteriales</taxon>
        <taxon>Propionibacteriaceae</taxon>
        <taxon>Luteococcus</taxon>
    </lineage>
</organism>
<evidence type="ECO:0000256" key="4">
    <source>
        <dbReference type="ARBA" id="ARBA00022840"/>
    </source>
</evidence>
<dbReference type="PANTHER" id="PTHR43553">
    <property type="entry name" value="HEAVY METAL TRANSPORTER"/>
    <property type="match status" value="1"/>
</dbReference>
<dbReference type="InterPro" id="IPR027417">
    <property type="entry name" value="P-loop_NTPase"/>
</dbReference>
<evidence type="ECO:0000256" key="1">
    <source>
        <dbReference type="ARBA" id="ARBA00005417"/>
    </source>
</evidence>
<dbReference type="PROSITE" id="PS00211">
    <property type="entry name" value="ABC_TRANSPORTER_1"/>
    <property type="match status" value="1"/>
</dbReference>
<dbReference type="PROSITE" id="PS50893">
    <property type="entry name" value="ABC_TRANSPORTER_2"/>
    <property type="match status" value="2"/>
</dbReference>
<reference evidence="6 7" key="1">
    <citation type="submission" date="2017-02" db="EMBL/GenBank/DDBJ databases">
        <authorList>
            <person name="Peterson S.W."/>
        </authorList>
    </citation>
    <scope>NUCLEOTIDE SEQUENCE [LARGE SCALE GENOMIC DNA]</scope>
    <source>
        <strain evidence="6 7">LSP_Lj1</strain>
    </source>
</reference>
<dbReference type="AlphaFoldDB" id="A0A1R4JBB9"/>
<dbReference type="InterPro" id="IPR003439">
    <property type="entry name" value="ABC_transporter-like_ATP-bd"/>
</dbReference>
<dbReference type="STRING" id="1255658.FM114_06550"/>
<evidence type="ECO:0000256" key="2">
    <source>
        <dbReference type="ARBA" id="ARBA00022448"/>
    </source>
</evidence>
<feature type="domain" description="ABC transporter" evidence="5">
    <location>
        <begin position="2"/>
        <end position="242"/>
    </location>
</feature>
<proteinExistence type="inferred from homology"/>
<dbReference type="GO" id="GO:0042626">
    <property type="term" value="F:ATPase-coupled transmembrane transporter activity"/>
    <property type="evidence" value="ECO:0007669"/>
    <property type="project" value="TreeGrafter"/>
</dbReference>
<dbReference type="GO" id="GO:0016887">
    <property type="term" value="F:ATP hydrolysis activity"/>
    <property type="evidence" value="ECO:0007669"/>
    <property type="project" value="InterPro"/>
</dbReference>
<dbReference type="CDD" id="cd03225">
    <property type="entry name" value="ABC_cobalt_CbiO_domain1"/>
    <property type="match status" value="1"/>
</dbReference>
<dbReference type="Pfam" id="PF00005">
    <property type="entry name" value="ABC_tran"/>
    <property type="match status" value="2"/>
</dbReference>
<protein>
    <submittedName>
        <fullName evidence="6">Duplicated ATPase component CbrU of energizing module of predicted cobalamin ECF transporter</fullName>
    </submittedName>
</protein>
<evidence type="ECO:0000259" key="5">
    <source>
        <dbReference type="PROSITE" id="PS50893"/>
    </source>
</evidence>
<dbReference type="GO" id="GO:0005524">
    <property type="term" value="F:ATP binding"/>
    <property type="evidence" value="ECO:0007669"/>
    <property type="project" value="UniProtKB-KW"/>
</dbReference>
<comment type="similarity">
    <text evidence="1">Belongs to the ABC transporter superfamily.</text>
</comment>
<dbReference type="GO" id="GO:0043190">
    <property type="term" value="C:ATP-binding cassette (ABC) transporter complex"/>
    <property type="evidence" value="ECO:0007669"/>
    <property type="project" value="TreeGrafter"/>
</dbReference>
<gene>
    <name evidence="6" type="ORF">FM114_06550</name>
</gene>
<keyword evidence="7" id="KW-1185">Reference proteome</keyword>
<dbReference type="InterPro" id="IPR003593">
    <property type="entry name" value="AAA+_ATPase"/>
</dbReference>
<dbReference type="InterPro" id="IPR050095">
    <property type="entry name" value="ECF_ABC_transporter_ATP-bd"/>
</dbReference>
<dbReference type="InterPro" id="IPR015856">
    <property type="entry name" value="ABC_transpr_CbiO/EcfA_su"/>
</dbReference>
<dbReference type="EMBL" id="FUKQ01000025">
    <property type="protein sequence ID" value="SJN29279.1"/>
    <property type="molecule type" value="Genomic_DNA"/>
</dbReference>
<name>A0A1R4JBB9_9ACTN</name>
<sequence>MITFDDVSIRHSGAEAPTLEHVDLTIGEGDLCLVVGRTGTGKSTLLGSINGLVPHFSGGHLSGEVRVDGRSTRSNRPRDLAEVVGFVGQNPLSGFVTDRVEDEVAYGMEQLGIHPAAMRKRVEETLDVMGIADLRRRPLIELSGGQQQRVAIAAVLAAQPRVVVLDEPTSALDPNAAADVLGSITTLVHEVGLTVVLAEHRLERVMQYADTVLWLPGDGSVQYGIAGEVMARADVVPPLSAMARVLGWAEVPLSVRDARRRATAERIELRPLPAQTPPAGEIVCSVRDLRVAYDDLCAVNGISLDFTRGSTIALMGRNGAGKSSLMWALQGATASSGEIDIDGTDPRRVDAAHAREVVSLVPQNASDLLYLPTVAQECAQADRETASPAGTTVAILDRLGVDLDPQRHPRDLSEGQRLALVLAIQLAARPTMILLDEPTRGLDYAMKQHLHGILDDLAAAGSCIVVSTHDVEFAAAATQRTIVMADGDLVADGPTRAVCTSSPTFAPQTSKVFSPVELLTPDELAEAVSRG</sequence>
<feature type="domain" description="ABC transporter" evidence="5">
    <location>
        <begin position="284"/>
        <end position="511"/>
    </location>
</feature>
<evidence type="ECO:0000256" key="3">
    <source>
        <dbReference type="ARBA" id="ARBA00022741"/>
    </source>
</evidence>
<keyword evidence="2" id="KW-0813">Transport</keyword>
<dbReference type="RefSeq" id="WP_256763000.1">
    <property type="nucleotide sequence ID" value="NZ_FUKQ01000025.1"/>
</dbReference>
<dbReference type="SMART" id="SM00382">
    <property type="entry name" value="AAA"/>
    <property type="match status" value="2"/>
</dbReference>